<keyword evidence="3" id="KW-0805">Transcription regulation</keyword>
<dbReference type="InterPro" id="IPR050335">
    <property type="entry name" value="ERT1_acuK_gluconeogen_tf"/>
</dbReference>
<feature type="compositionally biased region" description="Low complexity" evidence="7">
    <location>
        <begin position="155"/>
        <end position="170"/>
    </location>
</feature>
<evidence type="ECO:0000256" key="2">
    <source>
        <dbReference type="ARBA" id="ARBA00022833"/>
    </source>
</evidence>
<feature type="region of interest" description="Disordered" evidence="7">
    <location>
        <begin position="642"/>
        <end position="670"/>
    </location>
</feature>
<name>A0A5M6BVA6_9TREE</name>
<feature type="compositionally biased region" description="Polar residues" evidence="7">
    <location>
        <begin position="464"/>
        <end position="480"/>
    </location>
</feature>
<keyword evidence="2" id="KW-0862">Zinc</keyword>
<dbReference type="InterPro" id="IPR001138">
    <property type="entry name" value="Zn2Cys6_DnaBD"/>
</dbReference>
<proteinExistence type="predicted"/>
<dbReference type="GeneID" id="43592010"/>
<dbReference type="PANTHER" id="PTHR47659:SF7">
    <property type="entry name" value="FUNGAL TRANSCRIPTIONAL REGULATORY PROTEIN, N-TERMINAL DOMAIN-CONTAINING PROTEIN"/>
    <property type="match status" value="1"/>
</dbReference>
<dbReference type="PANTHER" id="PTHR47659">
    <property type="entry name" value="ZN(II)2CYS6 TRANSCRIPTION FACTOR (EUROFUNG)-RELATED"/>
    <property type="match status" value="1"/>
</dbReference>
<dbReference type="GO" id="GO:0008270">
    <property type="term" value="F:zinc ion binding"/>
    <property type="evidence" value="ECO:0007669"/>
    <property type="project" value="InterPro"/>
</dbReference>
<feature type="region of interest" description="Disordered" evidence="7">
    <location>
        <begin position="685"/>
        <end position="710"/>
    </location>
</feature>
<evidence type="ECO:0000256" key="3">
    <source>
        <dbReference type="ARBA" id="ARBA00023015"/>
    </source>
</evidence>
<gene>
    <name evidence="9" type="ORF">CI109_106275</name>
</gene>
<evidence type="ECO:0000256" key="7">
    <source>
        <dbReference type="SAM" id="MobiDB-lite"/>
    </source>
</evidence>
<dbReference type="OrthoDB" id="5575144at2759"/>
<evidence type="ECO:0000259" key="8">
    <source>
        <dbReference type="PROSITE" id="PS50048"/>
    </source>
</evidence>
<reference evidence="9" key="1">
    <citation type="submission" date="2017-08" db="EMBL/GenBank/DDBJ databases">
        <authorList>
            <person name="Cuomo C."/>
            <person name="Billmyre B."/>
            <person name="Heitman J."/>
        </authorList>
    </citation>
    <scope>NUCLEOTIDE SEQUENCE</scope>
    <source>
        <strain evidence="9">CBS 12478</strain>
    </source>
</reference>
<evidence type="ECO:0000256" key="6">
    <source>
        <dbReference type="ARBA" id="ARBA00023242"/>
    </source>
</evidence>
<evidence type="ECO:0000256" key="5">
    <source>
        <dbReference type="ARBA" id="ARBA00023163"/>
    </source>
</evidence>
<accession>A0A5M6BVA6</accession>
<reference evidence="9" key="2">
    <citation type="submission" date="2024-01" db="EMBL/GenBank/DDBJ databases">
        <title>Comparative genomics of Cryptococcus and Kwoniella reveals pathogenesis evolution and contrasting modes of karyotype evolution via chromosome fusion or intercentromeric recombination.</title>
        <authorList>
            <person name="Coelho M.A."/>
            <person name="David-Palma M."/>
            <person name="Shea T."/>
            <person name="Bowers K."/>
            <person name="McGinley-Smith S."/>
            <person name="Mohammad A.W."/>
            <person name="Gnirke A."/>
            <person name="Yurkov A.M."/>
            <person name="Nowrousian M."/>
            <person name="Sun S."/>
            <person name="Cuomo C.A."/>
            <person name="Heitman J."/>
        </authorList>
    </citation>
    <scope>NUCLEOTIDE SEQUENCE</scope>
    <source>
        <strain evidence="9">CBS 12478</strain>
    </source>
</reference>
<evidence type="ECO:0000313" key="10">
    <source>
        <dbReference type="Proteomes" id="UP000322225"/>
    </source>
</evidence>
<dbReference type="CDD" id="cd00067">
    <property type="entry name" value="GAL4"/>
    <property type="match status" value="1"/>
</dbReference>
<sequence>MHRFYSDTTFVPRHPSRLNPSHHDRPSRGLPIGVVQRGTMSMPTSPVMGMRKVCFDADLGGGGDDVAFTGQSQRAQETVTEQPQIPQHVSPLDIRLPATAGGAPTWNEINPCSPVPGSASTVPPHSASKSPHSDLSPPATAPIQPTSNFTMAPQPAHLSPTPTPTTALALGPIYDSDITTTTPTTSTSSYHNIVVNPDPNGMANVHSAHDQTNEDTGVIVGVGVEEEFGSGEGGRKKRVQVRNACTNCQRACKKCSNTRPCERCVKHGLDDCVDSTRKPRKTGVKRGPYKRRASKYDTIGPFFGKSYATSSQSAAGRLSHTSQSANQAHTGFRANPSVPLNGGNTNTLTNNSMIHGSIHTHLLSDTYRSVPLTQLQLRAIASYTHVQPKLGGAHLPTTQHVVPTYLPPGPRTGIGAGINPSMAAAFAEANANASSLAQALSAALTGPRWINGQRLDPNAAVQPSGASSAMSGGITTSDSANPVARAPRHKGDGGKVGSASRTTATTKQKYRIVTAPKPLYPKTSTTFPISLNGDKDDPFSRAVSPIRQFGPDSSGLELEIFKHKRGKEGEDGVPVPSPKTRKGSGMGLEMSEGQDTSQEDVAGHQTILHAQEHTVVTNAEQQLVQFYGIAQTQTPAISQSASATNAKYETNPTTTTTANTSTSIGGPPSHNFKIHRPSLRTLISHSTSTSRAPSPDREREAAQSPTLFDQPMNMDEVDLQLRDWQGWTREDDGDGHGEENEALIDGFGTIQEEENGMGTTVDLGFESMFSG</sequence>
<feature type="region of interest" description="Disordered" evidence="7">
    <location>
        <begin position="564"/>
        <end position="592"/>
    </location>
</feature>
<dbReference type="AlphaFoldDB" id="A0A5M6BVA6"/>
<feature type="compositionally biased region" description="Polar residues" evidence="7">
    <location>
        <begin position="118"/>
        <end position="130"/>
    </location>
</feature>
<feature type="region of interest" description="Disordered" evidence="7">
    <location>
        <begin position="1"/>
        <end position="29"/>
    </location>
</feature>
<keyword evidence="6" id="KW-0539">Nucleus</keyword>
<dbReference type="Proteomes" id="UP000322225">
    <property type="component" value="Chromosome 11"/>
</dbReference>
<dbReference type="EMBL" id="CP144061">
    <property type="protein sequence ID" value="WWD21787.1"/>
    <property type="molecule type" value="Genomic_DNA"/>
</dbReference>
<keyword evidence="10" id="KW-1185">Reference proteome</keyword>
<dbReference type="GO" id="GO:0003677">
    <property type="term" value="F:DNA binding"/>
    <property type="evidence" value="ECO:0007669"/>
    <property type="project" value="UniProtKB-KW"/>
</dbReference>
<feature type="region of interest" description="Disordered" evidence="7">
    <location>
        <begin position="454"/>
        <end position="507"/>
    </location>
</feature>
<evidence type="ECO:0000313" key="9">
    <source>
        <dbReference type="EMBL" id="WWD21787.1"/>
    </source>
</evidence>
<evidence type="ECO:0000256" key="1">
    <source>
        <dbReference type="ARBA" id="ARBA00022723"/>
    </source>
</evidence>
<dbReference type="KEGG" id="ksn:43592010"/>
<keyword evidence="1" id="KW-0479">Metal-binding</keyword>
<dbReference type="GO" id="GO:0000981">
    <property type="term" value="F:DNA-binding transcription factor activity, RNA polymerase II-specific"/>
    <property type="evidence" value="ECO:0007669"/>
    <property type="project" value="InterPro"/>
</dbReference>
<dbReference type="RefSeq" id="XP_031857847.1">
    <property type="nucleotide sequence ID" value="XM_032007838.1"/>
</dbReference>
<evidence type="ECO:0000256" key="4">
    <source>
        <dbReference type="ARBA" id="ARBA00023125"/>
    </source>
</evidence>
<keyword evidence="5" id="KW-0804">Transcription</keyword>
<organism evidence="9 10">
    <name type="scientific">Kwoniella shandongensis</name>
    <dbReference type="NCBI Taxonomy" id="1734106"/>
    <lineage>
        <taxon>Eukaryota</taxon>
        <taxon>Fungi</taxon>
        <taxon>Dikarya</taxon>
        <taxon>Basidiomycota</taxon>
        <taxon>Agaricomycotina</taxon>
        <taxon>Tremellomycetes</taxon>
        <taxon>Tremellales</taxon>
        <taxon>Cryptococcaceae</taxon>
        <taxon>Kwoniella</taxon>
    </lineage>
</organism>
<keyword evidence="4" id="KW-0238">DNA-binding</keyword>
<protein>
    <recommendedName>
        <fullName evidence="8">Zn(2)-C6 fungal-type domain-containing protein</fullName>
    </recommendedName>
</protein>
<dbReference type="PROSITE" id="PS50048">
    <property type="entry name" value="ZN2_CY6_FUNGAL_2"/>
    <property type="match status" value="1"/>
</dbReference>
<feature type="region of interest" description="Disordered" evidence="7">
    <location>
        <begin position="95"/>
        <end position="170"/>
    </location>
</feature>
<dbReference type="SMART" id="SM00066">
    <property type="entry name" value="GAL4"/>
    <property type="match status" value="1"/>
</dbReference>
<feature type="compositionally biased region" description="Low complexity" evidence="7">
    <location>
        <begin position="650"/>
        <end position="663"/>
    </location>
</feature>
<feature type="domain" description="Zn(2)-C6 fungal-type" evidence="8">
    <location>
        <begin position="244"/>
        <end position="274"/>
    </location>
</feature>